<dbReference type="GO" id="GO:0008781">
    <property type="term" value="F:N-acylneuraminate cytidylyltransferase activity"/>
    <property type="evidence" value="ECO:0007669"/>
    <property type="project" value="TreeGrafter"/>
</dbReference>
<proteinExistence type="predicted"/>
<keyword evidence="2" id="KW-1185">Reference proteome</keyword>
<protein>
    <submittedName>
        <fullName evidence="1">Acylneuraminate cytidylyltransferase family protein</fullName>
    </submittedName>
</protein>
<dbReference type="InterPro" id="IPR003329">
    <property type="entry name" value="Cytidylyl_trans"/>
</dbReference>
<keyword evidence="1" id="KW-0548">Nucleotidyltransferase</keyword>
<dbReference type="Pfam" id="PF02348">
    <property type="entry name" value="CTP_transf_3"/>
    <property type="match status" value="1"/>
</dbReference>
<keyword evidence="1" id="KW-0808">Transferase</keyword>
<dbReference type="PANTHER" id="PTHR21485:SF6">
    <property type="entry name" value="N-ACYLNEURAMINATE CYTIDYLYLTRANSFERASE-RELATED"/>
    <property type="match status" value="1"/>
</dbReference>
<comment type="caution">
    <text evidence="1">The sequence shown here is derived from an EMBL/GenBank/DDBJ whole genome shotgun (WGS) entry which is preliminary data.</text>
</comment>
<dbReference type="InterPro" id="IPR029044">
    <property type="entry name" value="Nucleotide-diphossugar_trans"/>
</dbReference>
<dbReference type="RefSeq" id="WP_151107680.1">
    <property type="nucleotide sequence ID" value="NZ_WAEM01000004.1"/>
</dbReference>
<gene>
    <name evidence="1" type="ORF">F6464_10085</name>
</gene>
<sequence length="230" mass="25756">MRILGLIPARGGSKGVPKKNIKLLGKKPLIEYTINDTKNSKLLTEIVVSTDDAEIAIEAEIAGCKPPFIRPADLAQDTSSSLEVVQHALAFYEKQNIFFDAVCLLQPTNPFRAIGFIDKAIEKFINSKADSLVSVLPVPHEYNPHWTFEEENGLLKIATGEEQIITRRQELPNAFHRDGCIYITKADVIKNGSLYGKSIAYIESDPELYVNIDTMQDWKKAEQILNKINL</sequence>
<dbReference type="AlphaFoldDB" id="A0A7J5AE54"/>
<dbReference type="PANTHER" id="PTHR21485">
    <property type="entry name" value="HAD SUPERFAMILY MEMBERS CMAS AND KDSC"/>
    <property type="match status" value="1"/>
</dbReference>
<accession>A0A7J5AE54</accession>
<reference evidence="1 2" key="1">
    <citation type="submission" date="2019-09" db="EMBL/GenBank/DDBJ databases">
        <title>Flavobacterium sp. nov., isolated from glacier ice.</title>
        <authorList>
            <person name="Liu Q."/>
        </authorList>
    </citation>
    <scope>NUCLEOTIDE SEQUENCE [LARGE SCALE GENOMIC DNA]</scope>
    <source>
        <strain evidence="1 2">NBRC 112527</strain>
    </source>
</reference>
<dbReference type="InterPro" id="IPR050793">
    <property type="entry name" value="CMP-NeuNAc_synthase"/>
</dbReference>
<evidence type="ECO:0000313" key="1">
    <source>
        <dbReference type="EMBL" id="KAB1155861.1"/>
    </source>
</evidence>
<evidence type="ECO:0000313" key="2">
    <source>
        <dbReference type="Proteomes" id="UP000490922"/>
    </source>
</evidence>
<dbReference type="Proteomes" id="UP000490922">
    <property type="component" value="Unassembled WGS sequence"/>
</dbReference>
<dbReference type="CDD" id="cd02513">
    <property type="entry name" value="CMP-NeuAc_Synthase"/>
    <property type="match status" value="1"/>
</dbReference>
<name>A0A7J5AE54_9FLAO</name>
<dbReference type="SUPFAM" id="SSF53448">
    <property type="entry name" value="Nucleotide-diphospho-sugar transferases"/>
    <property type="match status" value="1"/>
</dbReference>
<dbReference type="Gene3D" id="3.90.550.10">
    <property type="entry name" value="Spore Coat Polysaccharide Biosynthesis Protein SpsA, Chain A"/>
    <property type="match status" value="1"/>
</dbReference>
<organism evidence="1 2">
    <name type="scientific">Flavobacterium luteum</name>
    <dbReference type="NCBI Taxonomy" id="2026654"/>
    <lineage>
        <taxon>Bacteria</taxon>
        <taxon>Pseudomonadati</taxon>
        <taxon>Bacteroidota</taxon>
        <taxon>Flavobacteriia</taxon>
        <taxon>Flavobacteriales</taxon>
        <taxon>Flavobacteriaceae</taxon>
        <taxon>Flavobacterium</taxon>
    </lineage>
</organism>
<dbReference type="OrthoDB" id="9805604at2"/>
<dbReference type="EMBL" id="WAEM01000004">
    <property type="protein sequence ID" value="KAB1155861.1"/>
    <property type="molecule type" value="Genomic_DNA"/>
</dbReference>